<evidence type="ECO:0000256" key="13">
    <source>
        <dbReference type="ARBA" id="ARBA00045875"/>
    </source>
</evidence>
<keyword evidence="4" id="KW-0677">Repeat</keyword>
<dbReference type="SUPFAM" id="SSF47954">
    <property type="entry name" value="Cyclin-like"/>
    <property type="match status" value="2"/>
</dbReference>
<dbReference type="GO" id="GO:0017025">
    <property type="term" value="F:TBP-class protein binding"/>
    <property type="evidence" value="ECO:0007669"/>
    <property type="project" value="TreeGrafter"/>
</dbReference>
<dbReference type="InterPro" id="IPR054078">
    <property type="entry name" value="BRF2-like_C"/>
</dbReference>
<organism evidence="16 17">
    <name type="scientific">Periophthalmus magnuspinnatus</name>
    <dbReference type="NCBI Taxonomy" id="409849"/>
    <lineage>
        <taxon>Eukaryota</taxon>
        <taxon>Metazoa</taxon>
        <taxon>Chordata</taxon>
        <taxon>Craniata</taxon>
        <taxon>Vertebrata</taxon>
        <taxon>Euteleostomi</taxon>
        <taxon>Actinopterygii</taxon>
        <taxon>Neopterygii</taxon>
        <taxon>Teleostei</taxon>
        <taxon>Neoteleostei</taxon>
        <taxon>Acanthomorphata</taxon>
        <taxon>Gobiaria</taxon>
        <taxon>Gobiiformes</taxon>
        <taxon>Gobioidei</taxon>
        <taxon>Gobiidae</taxon>
        <taxon>Oxudercinae</taxon>
        <taxon>Periophthalmus</taxon>
    </lineage>
</organism>
<sequence>MSRVALKCPNCGSSNVVEDDLYAQSQSVCVDCGSVVSEGFLANDPVGEVYYISSIAHNSSLPAGLQRVRALCRVLRVNSEIEKLSQTYFEQAYNHKSFINVSLTKKEALAGSCVLISCRMHDWPVTVGTIAYLIDTDSGAVGAVYQETLNTLNICIPTLRFTLDENPFKLAKELTKRALALVELAADSWIVTGRRPVPIMIAATYLSWQSLQPTKLRLKMTLDKFCQMTKVDKNRPAMKRVTEIKEMLYIQQCDAKNKKTMRTKTAELKTSSKTGSSVLETERANNGACDEPNWGKRLLFAPPCVVNPKKRKRAPSNQINVTGDEEISDSEIDSYIRTHQEVREIAMTQKLLCQESDNL</sequence>
<feature type="domain" description="TFIIB-type" evidence="15">
    <location>
        <begin position="4"/>
        <end position="37"/>
    </location>
</feature>
<dbReference type="InterPro" id="IPR013137">
    <property type="entry name" value="Znf_TFIIB"/>
</dbReference>
<dbReference type="GO" id="GO:0005634">
    <property type="term" value="C:nucleus"/>
    <property type="evidence" value="ECO:0007669"/>
    <property type="project" value="UniProtKB-SubCell"/>
</dbReference>
<dbReference type="InterPro" id="IPR000812">
    <property type="entry name" value="TFIIB"/>
</dbReference>
<dbReference type="Pfam" id="PF21886">
    <property type="entry name" value="BRF2-like_C_cyclin_rpt"/>
    <property type="match status" value="1"/>
</dbReference>
<evidence type="ECO:0000256" key="2">
    <source>
        <dbReference type="ARBA" id="ARBA00010857"/>
    </source>
</evidence>
<evidence type="ECO:0000259" key="15">
    <source>
        <dbReference type="PROSITE" id="PS51134"/>
    </source>
</evidence>
<proteinExistence type="inferred from homology"/>
<dbReference type="GO" id="GO:0008270">
    <property type="term" value="F:zinc ion binding"/>
    <property type="evidence" value="ECO:0007669"/>
    <property type="project" value="UniProtKB-KW"/>
</dbReference>
<keyword evidence="8" id="KW-0010">Activator</keyword>
<accession>A0A3B4AJ92</accession>
<evidence type="ECO:0000313" key="17">
    <source>
        <dbReference type="Proteomes" id="UP000261520"/>
    </source>
</evidence>
<evidence type="ECO:0000256" key="12">
    <source>
        <dbReference type="ARBA" id="ARBA00042630"/>
    </source>
</evidence>
<evidence type="ECO:0000256" key="10">
    <source>
        <dbReference type="ARBA" id="ARBA00023242"/>
    </source>
</evidence>
<reference evidence="16" key="1">
    <citation type="submission" date="2025-08" db="UniProtKB">
        <authorList>
            <consortium name="Ensembl"/>
        </authorList>
    </citation>
    <scope>IDENTIFICATION</scope>
</reference>
<evidence type="ECO:0000256" key="1">
    <source>
        <dbReference type="ARBA" id="ARBA00004123"/>
    </source>
</evidence>
<dbReference type="Proteomes" id="UP000261520">
    <property type="component" value="Unplaced"/>
</dbReference>
<keyword evidence="9" id="KW-0804">Transcription</keyword>
<keyword evidence="10" id="KW-0539">Nucleus</keyword>
<dbReference type="Ensembl" id="ENSPMGT00000018348.1">
    <property type="protein sequence ID" value="ENSPMGP00000017187.1"/>
    <property type="gene ID" value="ENSPMGG00000014071.1"/>
</dbReference>
<protein>
    <recommendedName>
        <fullName evidence="11">Transcription factor IIIB 50 kDa subunit</fullName>
    </recommendedName>
    <alternativeName>
        <fullName evidence="12">B-related factor 2</fullName>
    </alternativeName>
</protein>
<evidence type="ECO:0000256" key="5">
    <source>
        <dbReference type="ARBA" id="ARBA00022771"/>
    </source>
</evidence>
<evidence type="ECO:0000256" key="8">
    <source>
        <dbReference type="ARBA" id="ARBA00023159"/>
    </source>
</evidence>
<keyword evidence="6" id="KW-0862">Zinc</keyword>
<dbReference type="GO" id="GO:0097550">
    <property type="term" value="C:transcription preinitiation complex"/>
    <property type="evidence" value="ECO:0007669"/>
    <property type="project" value="TreeGrafter"/>
</dbReference>
<dbReference type="PANTHER" id="PTHR11618">
    <property type="entry name" value="TRANSCRIPTION INITIATION FACTOR IIB-RELATED"/>
    <property type="match status" value="1"/>
</dbReference>
<keyword evidence="3" id="KW-0479">Metal-binding</keyword>
<evidence type="ECO:0000256" key="3">
    <source>
        <dbReference type="ARBA" id="ARBA00022723"/>
    </source>
</evidence>
<reference evidence="16" key="2">
    <citation type="submission" date="2025-09" db="UniProtKB">
        <authorList>
            <consortium name="Ensembl"/>
        </authorList>
    </citation>
    <scope>IDENTIFICATION</scope>
</reference>
<evidence type="ECO:0000256" key="9">
    <source>
        <dbReference type="ARBA" id="ARBA00023163"/>
    </source>
</evidence>
<dbReference type="Gene3D" id="1.10.472.10">
    <property type="entry name" value="Cyclin-like"/>
    <property type="match status" value="2"/>
</dbReference>
<dbReference type="GO" id="GO:0070897">
    <property type="term" value="P:transcription preinitiation complex assembly"/>
    <property type="evidence" value="ECO:0007669"/>
    <property type="project" value="InterPro"/>
</dbReference>
<comment type="function">
    <text evidence="13">General activator of RNA polymerase III transcription. Factor exclusively required for RNA polymerase III transcription of genes with promoter elements upstream of the initiation sites. Contributes to the regulation of gene expression; functions as activator in the absence of oxidative stress. Down-regulates expression of target genes in response to oxidative stress. Overexpression protects cells against apoptosis in response to oxidative stress.</text>
</comment>
<evidence type="ECO:0000256" key="7">
    <source>
        <dbReference type="ARBA" id="ARBA00023015"/>
    </source>
</evidence>
<evidence type="ECO:0000256" key="14">
    <source>
        <dbReference type="PROSITE-ProRule" id="PRU00469"/>
    </source>
</evidence>
<dbReference type="PROSITE" id="PS51134">
    <property type="entry name" value="ZF_TFIIB"/>
    <property type="match status" value="1"/>
</dbReference>
<evidence type="ECO:0000256" key="11">
    <source>
        <dbReference type="ARBA" id="ARBA00039848"/>
    </source>
</evidence>
<keyword evidence="17" id="KW-1185">Reference proteome</keyword>
<comment type="subcellular location">
    <subcellularLocation>
        <location evidence="1">Nucleus</location>
    </subcellularLocation>
</comment>
<evidence type="ECO:0000256" key="4">
    <source>
        <dbReference type="ARBA" id="ARBA00022737"/>
    </source>
</evidence>
<dbReference type="AlphaFoldDB" id="A0A3B4AJ92"/>
<evidence type="ECO:0000313" key="16">
    <source>
        <dbReference type="Ensembl" id="ENSPMGP00000017187.1"/>
    </source>
</evidence>
<keyword evidence="5 14" id="KW-0863">Zinc-finger</keyword>
<comment type="similarity">
    <text evidence="2">Belongs to the TFIIB family.</text>
</comment>
<dbReference type="Pfam" id="PF08271">
    <property type="entry name" value="Zn_Ribbon_TF"/>
    <property type="match status" value="1"/>
</dbReference>
<name>A0A3B4AJ92_9GOBI</name>
<keyword evidence="7" id="KW-0805">Transcription regulation</keyword>
<dbReference type="PANTHER" id="PTHR11618:SF5">
    <property type="entry name" value="TRANSCRIPTION FACTOR IIIB 50 KDA SUBUNIT"/>
    <property type="match status" value="1"/>
</dbReference>
<dbReference type="InterPro" id="IPR036915">
    <property type="entry name" value="Cyclin-like_sf"/>
</dbReference>
<dbReference type="SUPFAM" id="SSF57783">
    <property type="entry name" value="Zinc beta-ribbon"/>
    <property type="match status" value="1"/>
</dbReference>
<dbReference type="Gene3D" id="2.20.25.10">
    <property type="match status" value="1"/>
</dbReference>
<evidence type="ECO:0000256" key="6">
    <source>
        <dbReference type="ARBA" id="ARBA00022833"/>
    </source>
</evidence>